<protein>
    <submittedName>
        <fullName evidence="6 8">General vesicular transport factor p115</fullName>
    </submittedName>
</protein>
<dbReference type="GO" id="GO:0048211">
    <property type="term" value="P:Golgi vesicle docking"/>
    <property type="evidence" value="ECO:0007669"/>
    <property type="project" value="TreeGrafter"/>
</dbReference>
<dbReference type="GO" id="GO:0006886">
    <property type="term" value="P:intracellular protein transport"/>
    <property type="evidence" value="ECO:0007669"/>
    <property type="project" value="InterPro"/>
</dbReference>
<sequence>MLVELRHIASSLQGSSWLHYPTKWRLQFVAAAPESGGRRLWTICADFGLLWRLEQLETSVRWCCLGFAPSGAAWRLLAPVSPCCLWALDVDGALWVHLVSSCGSAEVATEEEAENTEGREMANWIKVASPRVSDISCSPDGKVWAVFSATNTLAVRTGISPKSPSGTDYSSWWASNWPTFYVVSDMDLFRRYLSQSTEIGEDAGANVIETLVERLQTATRVEDRRDSMRGIKALSKRYRLEVGTQAMPACIEALSRDSEDSDTVSYALDALCNIMNDARTDMDPQELVNIPPDLGKQFTEIFVKDPENVQLVLSFLSSYDMHLRRQTIQLLILMLQNNRKGVQDLLLNSPMAVSKFMATLCDPMEVIRNDGLLLLLYFTKNHATIQKIVAFENVFERILSIVEAETVGDGGVVIEDCFRLLHQLLAGNQQNQVLFKDCRFVQRLAKLFEQIPQELEESSTWSAQKLVNVSWLLKIFRTLMSTINKSQSVKSCQEEMRACGLLNSLWKVVMAGRVPAELLTETLYSLGEIIRGCPTNQEAVVAMVAPSEPPQPAITVLLVTMVNERQQLAVRLAVLYCFQCLLADNSEIQTTVVSTLLPKHSEPACVMSAGQLLCGGLFSQDALSAWFSAIALFHSINHNRGLKESLLRVHMAPSSGSGPPVTLMHQCFRLISQTGRAQGKIGLLQFLCAWLSHCPLAVEAFLSLRPANRHSQSTTAAPNKNNGGGGGAGAALSHLIADVLAGEGEEIDIISCLSALLIGICVCYNNGAVEGYDSESLMKTIDKRIGVDDLVKRIGQVYRSDEFVRVIKRPLLEAAKPNDLVFDYDFTRLFKTVEFEVCTRLSRSSGQTEEGSGVTQGNGQVELSVAVEEGEAKRWAHQQEMLLAYQGAVAERDAALQSLQLRVIELERQLSFVHQNGYPAEKQDEASAVAANSDLQVALAQKCEKLEAAEKRISELEDALKVADTEKATIKSEHEDLLLLLSEQDSQISHLTAELAKLSTQPQQTPQRLVASSAAPQPLQQQSQAPTAQTMASPQHSADVSRYPPGVDQQAHSYEYLPDKQQTFGYQPQIASQSKALPPLLPPIPFYHPTVPTSGEQGRLTFGQS</sequence>
<evidence type="ECO:0000313" key="7">
    <source>
        <dbReference type="Proteomes" id="UP000492820"/>
    </source>
</evidence>
<feature type="domain" description="Vesicle tethering protein Uso1/P115-like head" evidence="5">
    <location>
        <begin position="731"/>
        <end position="833"/>
    </location>
</feature>
<dbReference type="AlphaFoldDB" id="A0A068WWW7"/>
<dbReference type="InterPro" id="IPR006953">
    <property type="entry name" value="Vesicle_Uso1_P115_head"/>
</dbReference>
<evidence type="ECO:0000313" key="8">
    <source>
        <dbReference type="WBParaSite" id="EgrG_000698300"/>
    </source>
</evidence>
<reference evidence="8" key="3">
    <citation type="submission" date="2020-10" db="UniProtKB">
        <authorList>
            <consortium name="WormBaseParasite"/>
        </authorList>
    </citation>
    <scope>IDENTIFICATION</scope>
</reference>
<dbReference type="InterPro" id="IPR024095">
    <property type="entry name" value="Vesicle_P115"/>
</dbReference>
<evidence type="ECO:0000313" key="6">
    <source>
        <dbReference type="EMBL" id="CDS22974.1"/>
    </source>
</evidence>
<dbReference type="Proteomes" id="UP000492820">
    <property type="component" value="Unassembled WGS sequence"/>
</dbReference>
<gene>
    <name evidence="8" type="primary">EGR_03563</name>
    <name evidence="6" type="ORF">EgrG_000698300</name>
</gene>
<dbReference type="GO" id="GO:0006888">
    <property type="term" value="P:endoplasmic reticulum to Golgi vesicle-mediated transport"/>
    <property type="evidence" value="ECO:0007669"/>
    <property type="project" value="TreeGrafter"/>
</dbReference>
<dbReference type="WBParaSite" id="EgrG_000698300">
    <property type="protein sequence ID" value="EgrG_000698300"/>
    <property type="gene ID" value="EgrG_000698300"/>
</dbReference>
<evidence type="ECO:0000256" key="3">
    <source>
        <dbReference type="ARBA" id="ARBA00023054"/>
    </source>
</evidence>
<dbReference type="Gene3D" id="1.25.10.10">
    <property type="entry name" value="Leucine-rich Repeat Variant"/>
    <property type="match status" value="1"/>
</dbReference>
<dbReference type="GO" id="GO:0000139">
    <property type="term" value="C:Golgi membrane"/>
    <property type="evidence" value="ECO:0007669"/>
    <property type="project" value="InterPro"/>
</dbReference>
<organism evidence="6">
    <name type="scientific">Echinococcus granulosus</name>
    <name type="common">Hydatid tapeworm</name>
    <dbReference type="NCBI Taxonomy" id="6210"/>
    <lineage>
        <taxon>Eukaryota</taxon>
        <taxon>Metazoa</taxon>
        <taxon>Spiralia</taxon>
        <taxon>Lophotrochozoa</taxon>
        <taxon>Platyhelminthes</taxon>
        <taxon>Cestoda</taxon>
        <taxon>Eucestoda</taxon>
        <taxon>Cyclophyllidea</taxon>
        <taxon>Taeniidae</taxon>
        <taxon>Echinococcus</taxon>
        <taxon>Echinococcus granulosus group</taxon>
    </lineage>
</organism>
<dbReference type="PANTHER" id="PTHR10013">
    <property type="entry name" value="GENERAL VESICULAR TRANSPORT FACTOR P115"/>
    <property type="match status" value="1"/>
</dbReference>
<accession>A0A068WWW7</accession>
<feature type="compositionally biased region" description="Polar residues" evidence="4">
    <location>
        <begin position="1062"/>
        <end position="1075"/>
    </location>
</feature>
<name>A0A068WWW7_ECHGR</name>
<dbReference type="InterPro" id="IPR041209">
    <property type="entry name" value="P115_Arm_rpt"/>
</dbReference>
<dbReference type="SUPFAM" id="SSF48371">
    <property type="entry name" value="ARM repeat"/>
    <property type="match status" value="1"/>
</dbReference>
<dbReference type="Pfam" id="PF04869">
    <property type="entry name" value="Uso1_p115_head"/>
    <property type="match status" value="2"/>
</dbReference>
<feature type="compositionally biased region" description="Polar residues" evidence="4">
    <location>
        <begin position="1091"/>
        <end position="1105"/>
    </location>
</feature>
<evidence type="ECO:0000256" key="4">
    <source>
        <dbReference type="SAM" id="MobiDB-lite"/>
    </source>
</evidence>
<evidence type="ECO:0000256" key="2">
    <source>
        <dbReference type="ARBA" id="ARBA00023034"/>
    </source>
</evidence>
<dbReference type="InterPro" id="IPR016024">
    <property type="entry name" value="ARM-type_fold"/>
</dbReference>
<comment type="subcellular location">
    <subcellularLocation>
        <location evidence="1">Golgi apparatus</location>
    </subcellularLocation>
</comment>
<keyword evidence="3" id="KW-0175">Coiled coil</keyword>
<dbReference type="InterPro" id="IPR011989">
    <property type="entry name" value="ARM-like"/>
</dbReference>
<proteinExistence type="predicted"/>
<dbReference type="Pfam" id="PF18770">
    <property type="entry name" value="Arm_vescicular"/>
    <property type="match status" value="1"/>
</dbReference>
<feature type="region of interest" description="Disordered" evidence="4">
    <location>
        <begin position="999"/>
        <end position="1048"/>
    </location>
</feature>
<dbReference type="EMBL" id="LK028588">
    <property type="protein sequence ID" value="CDS22974.1"/>
    <property type="molecule type" value="Genomic_DNA"/>
</dbReference>
<reference evidence="6" key="2">
    <citation type="submission" date="2014-06" db="EMBL/GenBank/DDBJ databases">
        <authorList>
            <person name="Aslett M."/>
        </authorList>
    </citation>
    <scope>NUCLEOTIDE SEQUENCE</scope>
</reference>
<dbReference type="GO" id="GO:0045056">
    <property type="term" value="P:transcytosis"/>
    <property type="evidence" value="ECO:0007669"/>
    <property type="project" value="TreeGrafter"/>
</dbReference>
<dbReference type="GO" id="GO:0005783">
    <property type="term" value="C:endoplasmic reticulum"/>
    <property type="evidence" value="ECO:0007669"/>
    <property type="project" value="TreeGrafter"/>
</dbReference>
<feature type="compositionally biased region" description="Low complexity" evidence="4">
    <location>
        <begin position="1011"/>
        <end position="1033"/>
    </location>
</feature>
<feature type="region of interest" description="Disordered" evidence="4">
    <location>
        <begin position="1062"/>
        <end position="1105"/>
    </location>
</feature>
<dbReference type="GO" id="GO:0012507">
    <property type="term" value="C:ER to Golgi transport vesicle membrane"/>
    <property type="evidence" value="ECO:0007669"/>
    <property type="project" value="TreeGrafter"/>
</dbReference>
<feature type="domain" description="Vesicle tethering protein Uso1/P115-like head" evidence="5">
    <location>
        <begin position="551"/>
        <end position="703"/>
    </location>
</feature>
<reference evidence="6 7" key="1">
    <citation type="journal article" date="2013" name="Nature">
        <title>The genomes of four tapeworm species reveal adaptations to parasitism.</title>
        <authorList>
            <person name="Tsai I.J."/>
            <person name="Zarowiecki M."/>
            <person name="Holroyd N."/>
            <person name="Garciarrubio A."/>
            <person name="Sanchez-Flores A."/>
            <person name="Brooks K.L."/>
            <person name="Tracey A."/>
            <person name="Bobes R.J."/>
            <person name="Fragoso G."/>
            <person name="Sciutto E."/>
            <person name="Aslett M."/>
            <person name="Beasley H."/>
            <person name="Bennett H.M."/>
            <person name="Cai J."/>
            <person name="Camicia F."/>
            <person name="Clark R."/>
            <person name="Cucher M."/>
            <person name="De Silva N."/>
            <person name="Day T.A."/>
            <person name="Deplazes P."/>
            <person name="Estrada K."/>
            <person name="Fernandez C."/>
            <person name="Holland P.W."/>
            <person name="Hou J."/>
            <person name="Hu S."/>
            <person name="Huckvale T."/>
            <person name="Hung S.S."/>
            <person name="Kamenetzky L."/>
            <person name="Keane J.A."/>
            <person name="Kiss F."/>
            <person name="Koziol U."/>
            <person name="Lambert O."/>
            <person name="Liu K."/>
            <person name="Luo X."/>
            <person name="Luo Y."/>
            <person name="Macchiaroli N."/>
            <person name="Nichol S."/>
            <person name="Paps J."/>
            <person name="Parkinson J."/>
            <person name="Pouchkina-Stantcheva N."/>
            <person name="Riddiford N."/>
            <person name="Rosenzvit M."/>
            <person name="Salinas G."/>
            <person name="Wasmuth J.D."/>
            <person name="Zamanian M."/>
            <person name="Zheng Y."/>
            <person name="Cai X."/>
            <person name="Soberon X."/>
            <person name="Olson P.D."/>
            <person name="Laclette J.P."/>
            <person name="Brehm K."/>
            <person name="Berriman M."/>
            <person name="Garciarrubio A."/>
            <person name="Bobes R.J."/>
            <person name="Fragoso G."/>
            <person name="Sanchez-Flores A."/>
            <person name="Estrada K."/>
            <person name="Cevallos M.A."/>
            <person name="Morett E."/>
            <person name="Gonzalez V."/>
            <person name="Portillo T."/>
            <person name="Ochoa-Leyva A."/>
            <person name="Jose M.V."/>
            <person name="Sciutto E."/>
            <person name="Landa A."/>
            <person name="Jimenez L."/>
            <person name="Valdes V."/>
            <person name="Carrero J.C."/>
            <person name="Larralde C."/>
            <person name="Morales-Montor J."/>
            <person name="Limon-Lason J."/>
            <person name="Soberon X."/>
            <person name="Laclette J.P."/>
        </authorList>
    </citation>
    <scope>NUCLEOTIDE SEQUENCE [LARGE SCALE GENOMIC DNA]</scope>
</reference>
<dbReference type="OrthoDB" id="198977at2759"/>
<dbReference type="PANTHER" id="PTHR10013:SF0">
    <property type="entry name" value="GENERAL VESICULAR TRANSPORT FACTOR P115"/>
    <property type="match status" value="1"/>
</dbReference>
<evidence type="ECO:0000259" key="5">
    <source>
        <dbReference type="Pfam" id="PF04869"/>
    </source>
</evidence>
<evidence type="ECO:0000256" key="1">
    <source>
        <dbReference type="ARBA" id="ARBA00004555"/>
    </source>
</evidence>
<keyword evidence="2" id="KW-0333">Golgi apparatus</keyword>
<dbReference type="GO" id="GO:0005795">
    <property type="term" value="C:Golgi stack"/>
    <property type="evidence" value="ECO:0007669"/>
    <property type="project" value="TreeGrafter"/>
</dbReference>
<dbReference type="GO" id="GO:0048280">
    <property type="term" value="P:vesicle fusion with Golgi apparatus"/>
    <property type="evidence" value="ECO:0007669"/>
    <property type="project" value="InterPro"/>
</dbReference>